<sequence>MATIRVRDWTKEKINEIRDAESHSSHDSVIKSLLKDRELAKFAGESAEPAGEASSIDRDRPADRAIDEMAVVDELSVPDNGVLFLWCPNCAMEIAHMNVDGEMNVSVLEMDCPHCLSNLDQHAIVSIDIGYPLERKLVEDGLQADMKACVVDYWDRTLRNRAEDATDEGVGIEQLVWQFGQYTREFTWEWPTDVPAVGFEAGNTYRNTMTDEYIDVVEPVTGNRNALNSFEVKRYAPDTDPAEVEPEIMDSSTIVDLIVTRSLLLEVQSAPAIDGHGNGSEQLR</sequence>
<organism evidence="1 2">
    <name type="scientific">Halorientalis regularis</name>
    <dbReference type="NCBI Taxonomy" id="660518"/>
    <lineage>
        <taxon>Archaea</taxon>
        <taxon>Methanobacteriati</taxon>
        <taxon>Methanobacteriota</taxon>
        <taxon>Stenosarchaea group</taxon>
        <taxon>Halobacteria</taxon>
        <taxon>Halobacteriales</taxon>
        <taxon>Haloarculaceae</taxon>
        <taxon>Halorientalis</taxon>
    </lineage>
</organism>
<evidence type="ECO:0000313" key="2">
    <source>
        <dbReference type="Proteomes" id="UP000199076"/>
    </source>
</evidence>
<protein>
    <submittedName>
        <fullName evidence="1">Uncharacterized protein</fullName>
    </submittedName>
</protein>
<keyword evidence="2" id="KW-1185">Reference proteome</keyword>
<dbReference type="EMBL" id="FNBK01000005">
    <property type="protein sequence ID" value="SDF35573.1"/>
    <property type="molecule type" value="Genomic_DNA"/>
</dbReference>
<dbReference type="OrthoDB" id="233102at2157"/>
<dbReference type="Proteomes" id="UP000199076">
    <property type="component" value="Unassembled WGS sequence"/>
</dbReference>
<reference evidence="2" key="1">
    <citation type="submission" date="2016-10" db="EMBL/GenBank/DDBJ databases">
        <authorList>
            <person name="Varghese N."/>
            <person name="Submissions S."/>
        </authorList>
    </citation>
    <scope>NUCLEOTIDE SEQUENCE [LARGE SCALE GENOMIC DNA]</scope>
    <source>
        <strain evidence="2">IBRC-M 10760</strain>
    </source>
</reference>
<accession>A0A1G7KED5</accession>
<name>A0A1G7KED5_9EURY</name>
<proteinExistence type="predicted"/>
<dbReference type="AlphaFoldDB" id="A0A1G7KED5"/>
<dbReference type="RefSeq" id="WP_092690730.1">
    <property type="nucleotide sequence ID" value="NZ_FNBK01000005.1"/>
</dbReference>
<evidence type="ECO:0000313" key="1">
    <source>
        <dbReference type="EMBL" id="SDF35573.1"/>
    </source>
</evidence>
<gene>
    <name evidence="1" type="ORF">SAMN05216218_105273</name>
</gene>